<sequence length="45" mass="5064">MQVAPLVLVKVWGWTEGDLEKVEVQRPELQMYGSAGYDGRSICSH</sequence>
<reference evidence="1 3" key="2">
    <citation type="journal article" date="2018" name="Plant J.">
        <title>The Physcomitrella patens chromosome-scale assembly reveals moss genome structure and evolution.</title>
        <authorList>
            <person name="Lang D."/>
            <person name="Ullrich K.K."/>
            <person name="Murat F."/>
            <person name="Fuchs J."/>
            <person name="Jenkins J."/>
            <person name="Haas F.B."/>
            <person name="Piednoel M."/>
            <person name="Gundlach H."/>
            <person name="Van Bel M."/>
            <person name="Meyberg R."/>
            <person name="Vives C."/>
            <person name="Morata J."/>
            <person name="Symeonidi A."/>
            <person name="Hiss M."/>
            <person name="Muchero W."/>
            <person name="Kamisugi Y."/>
            <person name="Saleh O."/>
            <person name="Blanc G."/>
            <person name="Decker E.L."/>
            <person name="van Gessel N."/>
            <person name="Grimwood J."/>
            <person name="Hayes R.D."/>
            <person name="Graham S.W."/>
            <person name="Gunter L.E."/>
            <person name="McDaniel S.F."/>
            <person name="Hoernstein S.N.W."/>
            <person name="Larsson A."/>
            <person name="Li F.W."/>
            <person name="Perroud P.F."/>
            <person name="Phillips J."/>
            <person name="Ranjan P."/>
            <person name="Rokshar D.S."/>
            <person name="Rothfels C.J."/>
            <person name="Schneider L."/>
            <person name="Shu S."/>
            <person name="Stevenson D.W."/>
            <person name="Thummler F."/>
            <person name="Tillich M."/>
            <person name="Villarreal Aguilar J.C."/>
            <person name="Widiez T."/>
            <person name="Wong G.K."/>
            <person name="Wymore A."/>
            <person name="Zhang Y."/>
            <person name="Zimmer A.D."/>
            <person name="Quatrano R.S."/>
            <person name="Mayer K.F.X."/>
            <person name="Goodstein D."/>
            <person name="Casacuberta J.M."/>
            <person name="Vandepoele K."/>
            <person name="Reski R."/>
            <person name="Cuming A.C."/>
            <person name="Tuskan G.A."/>
            <person name="Maumus F."/>
            <person name="Salse J."/>
            <person name="Schmutz J."/>
            <person name="Rensing S.A."/>
        </authorList>
    </citation>
    <scope>NUCLEOTIDE SEQUENCE [LARGE SCALE GENOMIC DNA]</scope>
    <source>
        <strain evidence="2 3">cv. Gransden 2004</strain>
    </source>
</reference>
<dbReference type="AlphaFoldDB" id="A0A2K1JUK8"/>
<reference evidence="1 3" key="1">
    <citation type="journal article" date="2008" name="Science">
        <title>The Physcomitrella genome reveals evolutionary insights into the conquest of land by plants.</title>
        <authorList>
            <person name="Rensing S."/>
            <person name="Lang D."/>
            <person name="Zimmer A."/>
            <person name="Terry A."/>
            <person name="Salamov A."/>
            <person name="Shapiro H."/>
            <person name="Nishiyama T."/>
            <person name="Perroud P.-F."/>
            <person name="Lindquist E."/>
            <person name="Kamisugi Y."/>
            <person name="Tanahashi T."/>
            <person name="Sakakibara K."/>
            <person name="Fujita T."/>
            <person name="Oishi K."/>
            <person name="Shin-I T."/>
            <person name="Kuroki Y."/>
            <person name="Toyoda A."/>
            <person name="Suzuki Y."/>
            <person name="Hashimoto A."/>
            <person name="Yamaguchi K."/>
            <person name="Sugano A."/>
            <person name="Kohara Y."/>
            <person name="Fujiyama A."/>
            <person name="Anterola A."/>
            <person name="Aoki S."/>
            <person name="Ashton N."/>
            <person name="Barbazuk W.B."/>
            <person name="Barker E."/>
            <person name="Bennetzen J."/>
            <person name="Bezanilla M."/>
            <person name="Blankenship R."/>
            <person name="Cho S.H."/>
            <person name="Dutcher S."/>
            <person name="Estelle M."/>
            <person name="Fawcett J.A."/>
            <person name="Gundlach H."/>
            <person name="Hanada K."/>
            <person name="Heyl A."/>
            <person name="Hicks K.A."/>
            <person name="Hugh J."/>
            <person name="Lohr M."/>
            <person name="Mayer K."/>
            <person name="Melkozernov A."/>
            <person name="Murata T."/>
            <person name="Nelson D."/>
            <person name="Pils B."/>
            <person name="Prigge M."/>
            <person name="Reiss B."/>
            <person name="Renner T."/>
            <person name="Rombauts S."/>
            <person name="Rushton P."/>
            <person name="Sanderfoot A."/>
            <person name="Schween G."/>
            <person name="Shiu S.-H."/>
            <person name="Stueber K."/>
            <person name="Theodoulou F.L."/>
            <person name="Tu H."/>
            <person name="Van de Peer Y."/>
            <person name="Verrier P.J."/>
            <person name="Waters E."/>
            <person name="Wood A."/>
            <person name="Yang L."/>
            <person name="Cove D."/>
            <person name="Cuming A."/>
            <person name="Hasebe M."/>
            <person name="Lucas S."/>
            <person name="Mishler D.B."/>
            <person name="Reski R."/>
            <person name="Grigoriev I."/>
            <person name="Quatrano R.S."/>
            <person name="Boore J.L."/>
        </authorList>
    </citation>
    <scope>NUCLEOTIDE SEQUENCE [LARGE SCALE GENOMIC DNA]</scope>
    <source>
        <strain evidence="2 3">cv. Gransden 2004</strain>
    </source>
</reference>
<gene>
    <name evidence="1" type="ORF">PHYPA_014979</name>
</gene>
<accession>A0A2K1JUK8</accession>
<name>A0A2K1JUK8_PHYPA</name>
<evidence type="ECO:0000313" key="2">
    <source>
        <dbReference type="EnsemblPlants" id="Pp3c11_13280V3.1"/>
    </source>
</evidence>
<evidence type="ECO:0000313" key="1">
    <source>
        <dbReference type="EMBL" id="PNR45208.1"/>
    </source>
</evidence>
<keyword evidence="3" id="KW-1185">Reference proteome</keyword>
<organism evidence="1">
    <name type="scientific">Physcomitrium patens</name>
    <name type="common">Spreading-leaved earth moss</name>
    <name type="synonym">Physcomitrella patens</name>
    <dbReference type="NCBI Taxonomy" id="3218"/>
    <lineage>
        <taxon>Eukaryota</taxon>
        <taxon>Viridiplantae</taxon>
        <taxon>Streptophyta</taxon>
        <taxon>Embryophyta</taxon>
        <taxon>Bryophyta</taxon>
        <taxon>Bryophytina</taxon>
        <taxon>Bryopsida</taxon>
        <taxon>Funariidae</taxon>
        <taxon>Funariales</taxon>
        <taxon>Funariaceae</taxon>
        <taxon>Physcomitrium</taxon>
    </lineage>
</organism>
<reference evidence="2" key="3">
    <citation type="submission" date="2020-12" db="UniProtKB">
        <authorList>
            <consortium name="EnsemblPlants"/>
        </authorList>
    </citation>
    <scope>IDENTIFICATION</scope>
</reference>
<proteinExistence type="predicted"/>
<dbReference type="EnsemblPlants" id="Pp3c11_13280V3.1">
    <property type="protein sequence ID" value="Pp3c11_13280V3.1"/>
    <property type="gene ID" value="Pp3c11_13280"/>
</dbReference>
<evidence type="ECO:0000313" key="3">
    <source>
        <dbReference type="Proteomes" id="UP000006727"/>
    </source>
</evidence>
<protein>
    <submittedName>
        <fullName evidence="1 2">Uncharacterized protein</fullName>
    </submittedName>
</protein>
<dbReference type="Proteomes" id="UP000006727">
    <property type="component" value="Chromosome 11"/>
</dbReference>
<dbReference type="Gramene" id="Pp3c11_13280V3.1">
    <property type="protein sequence ID" value="Pp3c11_13280V3.1"/>
    <property type="gene ID" value="Pp3c11_13280"/>
</dbReference>
<dbReference type="EMBL" id="ABEU02000011">
    <property type="protein sequence ID" value="PNR45208.1"/>
    <property type="molecule type" value="Genomic_DNA"/>
</dbReference>
<dbReference type="InParanoid" id="A0A2K1JUK8"/>